<name>D1PK60_9FIRM</name>
<reference evidence="1" key="1">
    <citation type="submission" date="2009-12" db="EMBL/GenBank/DDBJ databases">
        <authorList>
            <person name="Weinstock G."/>
            <person name="Sodergren E."/>
            <person name="Clifton S."/>
            <person name="Fulton L."/>
            <person name="Fulton B."/>
            <person name="Courtney L."/>
            <person name="Fronick C."/>
            <person name="Harrison M."/>
            <person name="Strong C."/>
            <person name="Farmer C."/>
            <person name="Delahaunty K."/>
            <person name="Markovic C."/>
            <person name="Hall O."/>
            <person name="Minx P."/>
            <person name="Tomlinson C."/>
            <person name="Mitreva M."/>
            <person name="Nelson J."/>
            <person name="Hou S."/>
            <person name="Wollam A."/>
            <person name="Pepin K.H."/>
            <person name="Johnson M."/>
            <person name="Bhonagiri V."/>
            <person name="Nash W.E."/>
            <person name="Warren W."/>
            <person name="Chinwalla A."/>
            <person name="Mardis E.R."/>
            <person name="Wilson R.K."/>
        </authorList>
    </citation>
    <scope>NUCLEOTIDE SEQUENCE [LARGE SCALE GENOMIC DNA]</scope>
    <source>
        <strain evidence="1">DSM 15176</strain>
    </source>
</reference>
<sequence>MIRLPSKEKTIQRLSLKGLKKSAKKIEKGVDKRDLWWYYSQAVRRGSDTDGR</sequence>
<protein>
    <submittedName>
        <fullName evidence="1">Uncharacterized protein</fullName>
    </submittedName>
</protein>
<keyword evidence="2" id="KW-1185">Reference proteome</keyword>
<comment type="caution">
    <text evidence="1">The sequence shown here is derived from an EMBL/GenBank/DDBJ whole genome shotgun (WGS) entry which is preliminary data.</text>
</comment>
<evidence type="ECO:0000313" key="1">
    <source>
        <dbReference type="EMBL" id="EFB77157.1"/>
    </source>
</evidence>
<dbReference type="AlphaFoldDB" id="D1PK60"/>
<dbReference type="EMBL" id="ACBY02000014">
    <property type="protein sequence ID" value="EFB77157.1"/>
    <property type="molecule type" value="Genomic_DNA"/>
</dbReference>
<accession>D1PK60</accession>
<dbReference type="HOGENOM" id="CLU_3085464_0_0_9"/>
<gene>
    <name evidence="1" type="ORF">SUBVAR_04779</name>
</gene>
<dbReference type="Proteomes" id="UP000003438">
    <property type="component" value="Unassembled WGS sequence"/>
</dbReference>
<evidence type="ECO:0000313" key="2">
    <source>
        <dbReference type="Proteomes" id="UP000003438"/>
    </source>
</evidence>
<organism evidence="1 2">
    <name type="scientific">Subdoligranulum variabile DSM 15176</name>
    <dbReference type="NCBI Taxonomy" id="411471"/>
    <lineage>
        <taxon>Bacteria</taxon>
        <taxon>Bacillati</taxon>
        <taxon>Bacillota</taxon>
        <taxon>Clostridia</taxon>
        <taxon>Eubacteriales</taxon>
        <taxon>Oscillospiraceae</taxon>
        <taxon>Subdoligranulum</taxon>
    </lineage>
</organism>
<proteinExistence type="predicted"/>